<keyword evidence="4" id="KW-1185">Reference proteome</keyword>
<proteinExistence type="predicted"/>
<organism evidence="3 4">
    <name type="scientific">Plantactinospora endophytica</name>
    <dbReference type="NCBI Taxonomy" id="673535"/>
    <lineage>
        <taxon>Bacteria</taxon>
        <taxon>Bacillati</taxon>
        <taxon>Actinomycetota</taxon>
        <taxon>Actinomycetes</taxon>
        <taxon>Micromonosporales</taxon>
        <taxon>Micromonosporaceae</taxon>
        <taxon>Plantactinospora</taxon>
    </lineage>
</organism>
<feature type="region of interest" description="Disordered" evidence="2">
    <location>
        <begin position="491"/>
        <end position="510"/>
    </location>
</feature>
<evidence type="ECO:0000313" key="4">
    <source>
        <dbReference type="Proteomes" id="UP000646749"/>
    </source>
</evidence>
<feature type="region of interest" description="Disordered" evidence="2">
    <location>
        <begin position="1"/>
        <end position="361"/>
    </location>
</feature>
<dbReference type="CDD" id="cd05830">
    <property type="entry name" value="Sortase_E"/>
    <property type="match status" value="1"/>
</dbReference>
<evidence type="ECO:0008006" key="5">
    <source>
        <dbReference type="Google" id="ProtNLM"/>
    </source>
</evidence>
<feature type="compositionally biased region" description="Pro residues" evidence="2">
    <location>
        <begin position="497"/>
        <end position="509"/>
    </location>
</feature>
<sequence>MSPVSGDPHPGRNGRHRAPDGDDQTMYIPRLPEADEPAGDERRPRQSRPESAEPAGRRPRIIVDHVVAPPPGRPPQAPGAPSPDDTAALPIGHLGRHPGGDPAGRAAAAPPEPRPGERRQPDEHRTGRQPEGFRPPPPPVEPEFRTAPPPTDRWEPAPPTDRWEPAPPADRWEPASPASRRETTGDAERWPPGPNTRPERWEPAVRPGAWEPTPDAGRGRWEPPQGAGREASAPATPPPPGPNPWAPSAAGGASAPSGATPGRFGPTPDHPGGTTGHVGATPERTGGTPDRLAGAARQSNGIGQTNGTGQAGGTGQANGIGQANGTGRVDSPTALIPKVASPDSETTAPIPPPPNRSAGADATTALPQLRAPVAARQEDIESTALIGAIPPRPAAGDDGDDSGAEVERPRRGERVVQLRPEQTGEGYKSVYSELTRPSIGSRIRTGIRATGEVLITFGLVILLFAAYEVWGKSTIVNAHQDDLGQQLAQEWDEPDPTVGPTPTATPKPVKPVQGKPIAGLYIPKLDKHWVVVEGVTQKDIRYAPGHYPTSALPGQVGNFSVAGHRNRATFWRLDELDDGDAIVVEAKEAWYVYHVSQTRIVKPSQVEVVAPVPGKPGKKPTEAMLTLTTCNPKFDNYQRLIVHAELVRTEPRTVGAARPAELDG</sequence>
<dbReference type="InterPro" id="IPR023365">
    <property type="entry name" value="Sortase_dom-sf"/>
</dbReference>
<keyword evidence="1" id="KW-0378">Hydrolase</keyword>
<feature type="compositionally biased region" description="Basic and acidic residues" evidence="2">
    <location>
        <begin position="405"/>
        <end position="416"/>
    </location>
</feature>
<feature type="compositionally biased region" description="Pro residues" evidence="2">
    <location>
        <begin position="133"/>
        <end position="159"/>
    </location>
</feature>
<feature type="compositionally biased region" description="Pro residues" evidence="2">
    <location>
        <begin position="235"/>
        <end position="245"/>
    </location>
</feature>
<dbReference type="NCBIfam" id="TIGR01076">
    <property type="entry name" value="sortase_fam"/>
    <property type="match status" value="1"/>
</dbReference>
<feature type="region of interest" description="Disordered" evidence="2">
    <location>
        <begin position="383"/>
        <end position="424"/>
    </location>
</feature>
<gene>
    <name evidence="3" type="ORF">Pen02_41220</name>
</gene>
<evidence type="ECO:0000256" key="2">
    <source>
        <dbReference type="SAM" id="MobiDB-lite"/>
    </source>
</evidence>
<feature type="compositionally biased region" description="Pro residues" evidence="2">
    <location>
        <begin position="68"/>
        <end position="81"/>
    </location>
</feature>
<name>A0ABQ4E3B8_9ACTN</name>
<dbReference type="InterPro" id="IPR042003">
    <property type="entry name" value="Sortase_E"/>
</dbReference>
<comment type="caution">
    <text evidence="3">The sequence shown here is derived from an EMBL/GenBank/DDBJ whole genome shotgun (WGS) entry which is preliminary data.</text>
</comment>
<dbReference type="NCBIfam" id="NF033747">
    <property type="entry name" value="class_E_sortase"/>
    <property type="match status" value="1"/>
</dbReference>
<feature type="compositionally biased region" description="Gly residues" evidence="2">
    <location>
        <begin position="304"/>
        <end position="324"/>
    </location>
</feature>
<dbReference type="EMBL" id="BONW01000019">
    <property type="protein sequence ID" value="GIG89186.1"/>
    <property type="molecule type" value="Genomic_DNA"/>
</dbReference>
<dbReference type="Proteomes" id="UP000646749">
    <property type="component" value="Unassembled WGS sequence"/>
</dbReference>
<evidence type="ECO:0000256" key="1">
    <source>
        <dbReference type="ARBA" id="ARBA00022801"/>
    </source>
</evidence>
<dbReference type="SUPFAM" id="SSF63817">
    <property type="entry name" value="Sortase"/>
    <property type="match status" value="1"/>
</dbReference>
<protein>
    <recommendedName>
        <fullName evidence="5">Class E sortase</fullName>
    </recommendedName>
</protein>
<feature type="compositionally biased region" description="Basic and acidic residues" evidence="2">
    <location>
        <begin position="179"/>
        <end position="189"/>
    </location>
</feature>
<dbReference type="Gene3D" id="2.40.260.10">
    <property type="entry name" value="Sortase"/>
    <property type="match status" value="1"/>
</dbReference>
<dbReference type="Pfam" id="PF04203">
    <property type="entry name" value="Sortase"/>
    <property type="match status" value="1"/>
</dbReference>
<evidence type="ECO:0000313" key="3">
    <source>
        <dbReference type="EMBL" id="GIG89186.1"/>
    </source>
</evidence>
<dbReference type="InterPro" id="IPR053465">
    <property type="entry name" value="Sortase_Class_E"/>
</dbReference>
<feature type="compositionally biased region" description="Low complexity" evidence="2">
    <location>
        <begin position="246"/>
        <end position="272"/>
    </location>
</feature>
<dbReference type="RefSeq" id="WP_239141003.1">
    <property type="nucleotide sequence ID" value="NZ_BONW01000019.1"/>
</dbReference>
<dbReference type="PRINTS" id="PR01217">
    <property type="entry name" value="PRICHEXTENSN"/>
</dbReference>
<dbReference type="InterPro" id="IPR005754">
    <property type="entry name" value="Sortase"/>
</dbReference>
<feature type="compositionally biased region" description="Basic and acidic residues" evidence="2">
    <location>
        <begin position="39"/>
        <end position="51"/>
    </location>
</feature>
<reference evidence="3 4" key="1">
    <citation type="submission" date="2021-01" db="EMBL/GenBank/DDBJ databases">
        <title>Whole genome shotgun sequence of Plantactinospora endophytica NBRC 110450.</title>
        <authorList>
            <person name="Komaki H."/>
            <person name="Tamura T."/>
        </authorList>
    </citation>
    <scope>NUCLEOTIDE SEQUENCE [LARGE SCALE GENOMIC DNA]</scope>
    <source>
        <strain evidence="3 4">NBRC 110450</strain>
    </source>
</reference>
<accession>A0ABQ4E3B8</accession>
<feature type="compositionally biased region" description="Basic and acidic residues" evidence="2">
    <location>
        <begin position="114"/>
        <end position="128"/>
    </location>
</feature>